<dbReference type="GO" id="GO:0005829">
    <property type="term" value="C:cytosol"/>
    <property type="evidence" value="ECO:0007669"/>
    <property type="project" value="TreeGrafter"/>
</dbReference>
<evidence type="ECO:0000256" key="3">
    <source>
        <dbReference type="ARBA" id="ARBA00022617"/>
    </source>
</evidence>
<accession>A0A099J258</accession>
<dbReference type="GO" id="GO:0004096">
    <property type="term" value="F:catalase activity"/>
    <property type="evidence" value="ECO:0007669"/>
    <property type="project" value="InterPro"/>
</dbReference>
<dbReference type="STRING" id="1001240.GY21_21100"/>
<dbReference type="AlphaFoldDB" id="A0A099J258"/>
<evidence type="ECO:0000256" key="6">
    <source>
        <dbReference type="ARBA" id="ARBA00023004"/>
    </source>
</evidence>
<evidence type="ECO:0000313" key="10">
    <source>
        <dbReference type="Proteomes" id="UP000561726"/>
    </source>
</evidence>
<dbReference type="PANTHER" id="PTHR30555:SF0">
    <property type="entry name" value="CATALASE-PEROXIDASE"/>
    <property type="match status" value="1"/>
</dbReference>
<dbReference type="GO" id="GO:0020037">
    <property type="term" value="F:heme binding"/>
    <property type="evidence" value="ECO:0007669"/>
    <property type="project" value="InterPro"/>
</dbReference>
<name>A0A099J258_9MICO</name>
<dbReference type="EMBL" id="JACHBQ010000001">
    <property type="protein sequence ID" value="MBB5640155.1"/>
    <property type="molecule type" value="Genomic_DNA"/>
</dbReference>
<keyword evidence="6" id="KW-0408">Iron</keyword>
<gene>
    <name evidence="8" type="ORF">BJ997_000703</name>
    <name evidence="7" type="ORF">GY21_21100</name>
</gene>
<dbReference type="eggNOG" id="COG0376">
    <property type="taxonomic scope" value="Bacteria"/>
</dbReference>
<dbReference type="GO" id="GO:0046872">
    <property type="term" value="F:metal ion binding"/>
    <property type="evidence" value="ECO:0007669"/>
    <property type="project" value="UniProtKB-KW"/>
</dbReference>
<evidence type="ECO:0000256" key="4">
    <source>
        <dbReference type="ARBA" id="ARBA00022723"/>
    </source>
</evidence>
<dbReference type="Proteomes" id="UP000561726">
    <property type="component" value="Unassembled WGS sequence"/>
</dbReference>
<dbReference type="SUPFAM" id="SSF48113">
    <property type="entry name" value="Heme-dependent peroxidases"/>
    <property type="match status" value="1"/>
</dbReference>
<keyword evidence="9" id="KW-1185">Reference proteome</keyword>
<dbReference type="InterPro" id="IPR000763">
    <property type="entry name" value="Catalase_peroxidase"/>
</dbReference>
<dbReference type="PANTHER" id="PTHR30555">
    <property type="entry name" value="HYDROPEROXIDASE I, BIFUNCTIONAL CATALASE-PEROXIDASE"/>
    <property type="match status" value="1"/>
</dbReference>
<proteinExistence type="predicted"/>
<dbReference type="EC" id="1.11.1.21" evidence="8"/>
<dbReference type="Proteomes" id="UP000029864">
    <property type="component" value="Unassembled WGS sequence"/>
</dbReference>
<evidence type="ECO:0000256" key="5">
    <source>
        <dbReference type="ARBA" id="ARBA00023002"/>
    </source>
</evidence>
<evidence type="ECO:0000256" key="2">
    <source>
        <dbReference type="ARBA" id="ARBA00022559"/>
    </source>
</evidence>
<dbReference type="GO" id="GO:0070301">
    <property type="term" value="P:cellular response to hydrogen peroxide"/>
    <property type="evidence" value="ECO:0007669"/>
    <property type="project" value="TreeGrafter"/>
</dbReference>
<evidence type="ECO:0000313" key="8">
    <source>
        <dbReference type="EMBL" id="MBB5640155.1"/>
    </source>
</evidence>
<keyword evidence="5 8" id="KW-0560">Oxidoreductase</keyword>
<evidence type="ECO:0000313" key="9">
    <source>
        <dbReference type="Proteomes" id="UP000029864"/>
    </source>
</evidence>
<comment type="cofactor">
    <cofactor evidence="1">
        <name>heme b</name>
        <dbReference type="ChEBI" id="CHEBI:60344"/>
    </cofactor>
</comment>
<evidence type="ECO:0000256" key="1">
    <source>
        <dbReference type="ARBA" id="ARBA00001970"/>
    </source>
</evidence>
<evidence type="ECO:0000313" key="7">
    <source>
        <dbReference type="EMBL" id="KGJ71597.1"/>
    </source>
</evidence>
<organism evidence="7 9">
    <name type="scientific">Cryobacterium roopkundense</name>
    <dbReference type="NCBI Taxonomy" id="1001240"/>
    <lineage>
        <taxon>Bacteria</taxon>
        <taxon>Bacillati</taxon>
        <taxon>Actinomycetota</taxon>
        <taxon>Actinomycetes</taxon>
        <taxon>Micrococcales</taxon>
        <taxon>Microbacteriaceae</taxon>
        <taxon>Cryobacterium</taxon>
    </lineage>
</organism>
<dbReference type="Gene3D" id="1.10.420.10">
    <property type="entry name" value="Peroxidase, domain 2"/>
    <property type="match status" value="1"/>
</dbReference>
<protein>
    <submittedName>
        <fullName evidence="8">Catalase-peroxidase</fullName>
        <ecNumber evidence="8">1.11.1.21</ecNumber>
    </submittedName>
</protein>
<reference evidence="7 9" key="1">
    <citation type="submission" date="2014-08" db="EMBL/GenBank/DDBJ databases">
        <authorList>
            <person name="Sisinthy S."/>
        </authorList>
    </citation>
    <scope>NUCLEOTIDE SEQUENCE [LARGE SCALE GENOMIC DNA]</scope>
    <source>
        <strain evidence="7 9">RuG17</strain>
    </source>
</reference>
<keyword evidence="4" id="KW-0479">Metal-binding</keyword>
<comment type="caution">
    <text evidence="7">The sequence shown here is derived from an EMBL/GenBank/DDBJ whole genome shotgun (WGS) entry which is preliminary data.</text>
</comment>
<sequence length="109" mass="11947">MLGTNYDQSNYGVFTDRPGVLSNDFFVTLLDTGTKWTALDPGKHAYQSSDYATGAATVTGTRVDLLLGSNSELRAVAEVYASDDAKTKFVQDFPAAWVKVVELDRFDLK</sequence>
<keyword evidence="3" id="KW-0349">Heme</keyword>
<keyword evidence="2 8" id="KW-0575">Peroxidase</keyword>
<dbReference type="GO" id="GO:0042744">
    <property type="term" value="P:hydrogen peroxide catabolic process"/>
    <property type="evidence" value="ECO:0007669"/>
    <property type="project" value="TreeGrafter"/>
</dbReference>
<dbReference type="EMBL" id="JPXF01000188">
    <property type="protein sequence ID" value="KGJ71597.1"/>
    <property type="molecule type" value="Genomic_DNA"/>
</dbReference>
<dbReference type="InterPro" id="IPR010255">
    <property type="entry name" value="Haem_peroxidase_sf"/>
</dbReference>
<reference evidence="8 10" key="2">
    <citation type="submission" date="2020-08" db="EMBL/GenBank/DDBJ databases">
        <title>Sequencing the genomes of 1000 actinobacteria strains.</title>
        <authorList>
            <person name="Klenk H.-P."/>
        </authorList>
    </citation>
    <scope>NUCLEOTIDE SEQUENCE [LARGE SCALE GENOMIC DNA]</scope>
    <source>
        <strain evidence="8 10">DSM 21065</strain>
    </source>
</reference>